<evidence type="ECO:0000259" key="3">
    <source>
        <dbReference type="PROSITE" id="PS50110"/>
    </source>
</evidence>
<dbReference type="PANTHER" id="PTHR44591:SF23">
    <property type="entry name" value="CHEY SUBFAMILY"/>
    <property type="match status" value="1"/>
</dbReference>
<sequence>MANILVVDDSPAVTALLRAVLEGAGHTVLEANDGAGGLAVLSTTAVDLVVLDMMMPGMDGVETVRRLRGGGNRVPVIAMSGGTDAFPAAYSLKMSEMYGADRLLYKPFENDELLEAVDQLLAR</sequence>
<dbReference type="SMART" id="SM00448">
    <property type="entry name" value="REC"/>
    <property type="match status" value="1"/>
</dbReference>
<name>A0ABX2TL56_9PROT</name>
<dbReference type="RefSeq" id="WP_180285604.1">
    <property type="nucleotide sequence ID" value="NZ_JABFDB010000032.1"/>
</dbReference>
<dbReference type="PANTHER" id="PTHR44591">
    <property type="entry name" value="STRESS RESPONSE REGULATOR PROTEIN 1"/>
    <property type="match status" value="1"/>
</dbReference>
<keyword evidence="1 2" id="KW-0597">Phosphoprotein</keyword>
<feature type="modified residue" description="4-aspartylphosphate" evidence="2">
    <location>
        <position position="52"/>
    </location>
</feature>
<evidence type="ECO:0000313" key="5">
    <source>
        <dbReference type="Proteomes" id="UP000584642"/>
    </source>
</evidence>
<keyword evidence="5" id="KW-1185">Reference proteome</keyword>
<evidence type="ECO:0000313" key="4">
    <source>
        <dbReference type="EMBL" id="NYZ23823.1"/>
    </source>
</evidence>
<organism evidence="4 5">
    <name type="scientific">Azospirillum oleiclasticum</name>
    <dbReference type="NCBI Taxonomy" id="2735135"/>
    <lineage>
        <taxon>Bacteria</taxon>
        <taxon>Pseudomonadati</taxon>
        <taxon>Pseudomonadota</taxon>
        <taxon>Alphaproteobacteria</taxon>
        <taxon>Rhodospirillales</taxon>
        <taxon>Azospirillaceae</taxon>
        <taxon>Azospirillum</taxon>
    </lineage>
</organism>
<dbReference type="SUPFAM" id="SSF52172">
    <property type="entry name" value="CheY-like"/>
    <property type="match status" value="1"/>
</dbReference>
<dbReference type="Proteomes" id="UP000584642">
    <property type="component" value="Unassembled WGS sequence"/>
</dbReference>
<dbReference type="Gene3D" id="3.40.50.2300">
    <property type="match status" value="1"/>
</dbReference>
<dbReference type="EMBL" id="JABFDB010000032">
    <property type="protein sequence ID" value="NYZ23823.1"/>
    <property type="molecule type" value="Genomic_DNA"/>
</dbReference>
<feature type="domain" description="Response regulatory" evidence="3">
    <location>
        <begin position="3"/>
        <end position="121"/>
    </location>
</feature>
<accession>A0ABX2TL56</accession>
<evidence type="ECO:0000256" key="2">
    <source>
        <dbReference type="PROSITE-ProRule" id="PRU00169"/>
    </source>
</evidence>
<dbReference type="InterPro" id="IPR001789">
    <property type="entry name" value="Sig_transdc_resp-reg_receiver"/>
</dbReference>
<comment type="caution">
    <text evidence="4">The sequence shown here is derived from an EMBL/GenBank/DDBJ whole genome shotgun (WGS) entry which is preliminary data.</text>
</comment>
<evidence type="ECO:0000256" key="1">
    <source>
        <dbReference type="ARBA" id="ARBA00022553"/>
    </source>
</evidence>
<reference evidence="4 5" key="1">
    <citation type="submission" date="2020-05" db="EMBL/GenBank/DDBJ databases">
        <title>Azospirillum oleiclasticum sp. nov, a nitrogen-fixing and heavy crude oil-emulsifying bacterium isolated from the crude oil of Yumen Oilfield.</title>
        <authorList>
            <person name="Wu D."/>
            <person name="Cai M."/>
            <person name="Zhang X."/>
        </authorList>
    </citation>
    <scope>NUCLEOTIDE SEQUENCE [LARGE SCALE GENOMIC DNA]</scope>
    <source>
        <strain evidence="4 5">ROY-1-1-2</strain>
    </source>
</reference>
<dbReference type="InterPro" id="IPR050595">
    <property type="entry name" value="Bact_response_regulator"/>
</dbReference>
<gene>
    <name evidence="4" type="ORF">HND93_29330</name>
</gene>
<dbReference type="PROSITE" id="PS50110">
    <property type="entry name" value="RESPONSE_REGULATORY"/>
    <property type="match status" value="1"/>
</dbReference>
<dbReference type="InterPro" id="IPR011006">
    <property type="entry name" value="CheY-like_superfamily"/>
</dbReference>
<protein>
    <submittedName>
        <fullName evidence="4">Response regulator</fullName>
    </submittedName>
</protein>
<proteinExistence type="predicted"/>
<dbReference type="Pfam" id="PF00072">
    <property type="entry name" value="Response_reg"/>
    <property type="match status" value="1"/>
</dbReference>